<dbReference type="Gene3D" id="3.30.310.210">
    <property type="match status" value="1"/>
</dbReference>
<evidence type="ECO:0000256" key="1">
    <source>
        <dbReference type="ARBA" id="ARBA00022737"/>
    </source>
</evidence>
<feature type="compositionally biased region" description="Pro residues" evidence="3">
    <location>
        <begin position="278"/>
        <end position="288"/>
    </location>
</feature>
<comment type="caution">
    <text evidence="5">The sequence shown here is derived from an EMBL/GenBank/DDBJ whole genome shotgun (WGS) entry which is preliminary data.</text>
</comment>
<keyword evidence="6" id="KW-1185">Reference proteome</keyword>
<feature type="compositionally biased region" description="Basic and acidic residues" evidence="3">
    <location>
        <begin position="90"/>
        <end position="105"/>
    </location>
</feature>
<feature type="domain" description="K Homology" evidence="4">
    <location>
        <begin position="178"/>
        <end position="253"/>
    </location>
</feature>
<protein>
    <recommendedName>
        <fullName evidence="4">K Homology domain-containing protein</fullName>
    </recommendedName>
</protein>
<evidence type="ECO:0000256" key="2">
    <source>
        <dbReference type="PROSITE-ProRule" id="PRU00117"/>
    </source>
</evidence>
<dbReference type="CDD" id="cd22459">
    <property type="entry name" value="KH-I_PEPPER_rpt1_like"/>
    <property type="match status" value="1"/>
</dbReference>
<reference evidence="5 6" key="1">
    <citation type="submission" date="2018-10" db="EMBL/GenBank/DDBJ databases">
        <title>A high-quality apple genome assembly.</title>
        <authorList>
            <person name="Hu J."/>
        </authorList>
    </citation>
    <scope>NUCLEOTIDE SEQUENCE [LARGE SCALE GENOMIC DNA]</scope>
    <source>
        <strain evidence="6">cv. HFTH1</strain>
        <tissue evidence="5">Young leaf</tissue>
    </source>
</reference>
<dbReference type="InterPro" id="IPR004088">
    <property type="entry name" value="KH_dom_type_1"/>
</dbReference>
<dbReference type="SUPFAM" id="SSF54791">
    <property type="entry name" value="Eukaryotic type KH-domain (KH-domain type I)"/>
    <property type="match status" value="5"/>
</dbReference>
<feature type="region of interest" description="Disordered" evidence="3">
    <location>
        <begin position="1"/>
        <end position="31"/>
    </location>
</feature>
<dbReference type="STRING" id="3750.A0A498JFA4"/>
<dbReference type="PROSITE" id="PS50084">
    <property type="entry name" value="KH_TYPE_1"/>
    <property type="match status" value="5"/>
</dbReference>
<feature type="region of interest" description="Disordered" evidence="3">
    <location>
        <begin position="256"/>
        <end position="307"/>
    </location>
</feature>
<keyword evidence="2" id="KW-0694">RNA-binding</keyword>
<sequence>MSAPLTPSKRPHEESVTETNGKGKLQKSENLDSKLSAGNVAFRVLCPASKVDNVTGEGGSVISQIFQETLVKVRVEEPVPGCDERVIIVGSDRENDVGSEHRKEDGIEDANVDEKQDDAKAPREKDETQESVPIEDSKSDTEDSVTPSLQKALQLVFERIVEGETETDGGDEESNKSLTFVCRLLVLSSQVGCLLGKGGSVIKQMSSESGAQIRILPRDKLPLCASASDELVQITGNIDAARKAIESVSQQLLENLPRDSDDSLPTTGPSSNSFGQPLPRPEIYPPPNHSQGAPDIDQPGDFADSHSAAHRLNPKLHGSGIPRRMKPSQEVLTFRLLCPEERVGGVIGKGGTIIKTLKQETGCEIKVMEGVPDSDDRLIVISGPAHPDDRISPVQDAVILVQIRIFRAIPNIKEQSMMARLLVFSNQIGCLLGKGGAIIAEMRKLSRAHIRIMGKDQIPKCASVDEEVVQINGEFEAVKDALLQITTRLRLHFFGDAFPSINYHQNPAFLDQPPFQSYLRRDFSPPRMHSNLGPSFHKFDAVGGLPPHGSFHPHDDRAPFMHNIHRLGAPPHLSERRPWGPQGLHEGGGPLGLPNFPGAPQRRIPGFGGTQPAIVTNTTVEVVVPSSLVPVINGEDGECLKQIRQISDAKVTITEPKPGAVETVIIISGTPEQTHAAQSLIQAFVMSETESS</sequence>
<keyword evidence="1" id="KW-0677">Repeat</keyword>
<dbReference type="Pfam" id="PF00013">
    <property type="entry name" value="KH_1"/>
    <property type="match status" value="5"/>
</dbReference>
<dbReference type="Proteomes" id="UP000290289">
    <property type="component" value="Chromosome 8"/>
</dbReference>
<feature type="compositionally biased region" description="Polar residues" evidence="3">
    <location>
        <begin position="263"/>
        <end position="275"/>
    </location>
</feature>
<dbReference type="EMBL" id="RDQH01000334">
    <property type="protein sequence ID" value="RXH92513.1"/>
    <property type="molecule type" value="Genomic_DNA"/>
</dbReference>
<feature type="domain" description="K Homology" evidence="4">
    <location>
        <begin position="38"/>
        <end position="108"/>
    </location>
</feature>
<organism evidence="5 6">
    <name type="scientific">Malus domestica</name>
    <name type="common">Apple</name>
    <name type="synonym">Pyrus malus</name>
    <dbReference type="NCBI Taxonomy" id="3750"/>
    <lineage>
        <taxon>Eukaryota</taxon>
        <taxon>Viridiplantae</taxon>
        <taxon>Streptophyta</taxon>
        <taxon>Embryophyta</taxon>
        <taxon>Tracheophyta</taxon>
        <taxon>Spermatophyta</taxon>
        <taxon>Magnoliopsida</taxon>
        <taxon>eudicotyledons</taxon>
        <taxon>Gunneridae</taxon>
        <taxon>Pentapetalae</taxon>
        <taxon>rosids</taxon>
        <taxon>fabids</taxon>
        <taxon>Rosales</taxon>
        <taxon>Rosaceae</taxon>
        <taxon>Amygdaloideae</taxon>
        <taxon>Maleae</taxon>
        <taxon>Malus</taxon>
    </lineage>
</organism>
<evidence type="ECO:0000259" key="4">
    <source>
        <dbReference type="SMART" id="SM00322"/>
    </source>
</evidence>
<evidence type="ECO:0000256" key="3">
    <source>
        <dbReference type="SAM" id="MobiDB-lite"/>
    </source>
</evidence>
<dbReference type="GO" id="GO:0003723">
    <property type="term" value="F:RNA binding"/>
    <property type="evidence" value="ECO:0007669"/>
    <property type="project" value="UniProtKB-UniRule"/>
</dbReference>
<dbReference type="Gene3D" id="3.30.1370.10">
    <property type="entry name" value="K Homology domain, type 1"/>
    <property type="match status" value="4"/>
</dbReference>
<dbReference type="CDD" id="cd22460">
    <property type="entry name" value="KH-I_PEPPER_rpt2_like"/>
    <property type="match status" value="2"/>
</dbReference>
<gene>
    <name evidence="5" type="ORF">DVH24_033409</name>
</gene>
<feature type="domain" description="K Homology" evidence="4">
    <location>
        <begin position="330"/>
        <end position="403"/>
    </location>
</feature>
<name>A0A498JFA4_MALDO</name>
<feature type="domain" description="K Homology" evidence="4">
    <location>
        <begin position="415"/>
        <end position="490"/>
    </location>
</feature>
<feature type="domain" description="K Homology" evidence="4">
    <location>
        <begin position="616"/>
        <end position="686"/>
    </location>
</feature>
<dbReference type="PANTHER" id="PTHR10288">
    <property type="entry name" value="KH DOMAIN CONTAINING RNA BINDING PROTEIN"/>
    <property type="match status" value="1"/>
</dbReference>
<proteinExistence type="predicted"/>
<evidence type="ECO:0000313" key="5">
    <source>
        <dbReference type="EMBL" id="RXH92513.1"/>
    </source>
</evidence>
<dbReference type="InterPro" id="IPR036612">
    <property type="entry name" value="KH_dom_type_1_sf"/>
</dbReference>
<evidence type="ECO:0000313" key="6">
    <source>
        <dbReference type="Proteomes" id="UP000290289"/>
    </source>
</evidence>
<accession>A0A498JFA4</accession>
<feature type="region of interest" description="Disordered" evidence="3">
    <location>
        <begin position="90"/>
        <end position="146"/>
    </location>
</feature>
<dbReference type="AlphaFoldDB" id="A0A498JFA4"/>
<feature type="compositionally biased region" description="Basic and acidic residues" evidence="3">
    <location>
        <begin position="112"/>
        <end position="128"/>
    </location>
</feature>
<dbReference type="InterPro" id="IPR004087">
    <property type="entry name" value="KH_dom"/>
</dbReference>
<dbReference type="SMART" id="SM00322">
    <property type="entry name" value="KH"/>
    <property type="match status" value="5"/>
</dbReference>